<comment type="caution">
    <text evidence="1">The sequence shown here is derived from an EMBL/GenBank/DDBJ whole genome shotgun (WGS) entry which is preliminary data.</text>
</comment>
<evidence type="ECO:0000313" key="2">
    <source>
        <dbReference type="Proteomes" id="UP000179243"/>
    </source>
</evidence>
<dbReference type="SUPFAM" id="SSF160544">
    <property type="entry name" value="EscU C-terminal domain-like"/>
    <property type="match status" value="1"/>
</dbReference>
<evidence type="ECO:0008006" key="3">
    <source>
        <dbReference type="Google" id="ProtNLM"/>
    </source>
</evidence>
<dbReference type="InterPro" id="IPR029025">
    <property type="entry name" value="T3SS_substrate_exporter_C"/>
</dbReference>
<dbReference type="PANTHER" id="PTHR30531">
    <property type="entry name" value="FLAGELLAR BIOSYNTHETIC PROTEIN FLHB"/>
    <property type="match status" value="1"/>
</dbReference>
<dbReference type="GO" id="GO:0009306">
    <property type="term" value="P:protein secretion"/>
    <property type="evidence" value="ECO:0007669"/>
    <property type="project" value="InterPro"/>
</dbReference>
<evidence type="ECO:0000313" key="1">
    <source>
        <dbReference type="EMBL" id="OGK07634.1"/>
    </source>
</evidence>
<name>A0A1F7FLR4_UNCRA</name>
<dbReference type="InterPro" id="IPR006135">
    <property type="entry name" value="T3SS_substrate_exporter"/>
</dbReference>
<dbReference type="PANTHER" id="PTHR30531:SF12">
    <property type="entry name" value="FLAGELLAR BIOSYNTHETIC PROTEIN FLHB"/>
    <property type="match status" value="1"/>
</dbReference>
<dbReference type="PRINTS" id="PR00950">
    <property type="entry name" value="TYPE3IMSPROT"/>
</dbReference>
<gene>
    <name evidence="1" type="ORF">A2519_21890</name>
</gene>
<sequence>MKKKNSRAPAQEHAAVALRYAQGEDSAPRVTAKGSGRTASEIIRIAREHGIPIKEDPDLLDMLYPLELDESIPPELYAVVAEVLIYVFRLNRKVVS</sequence>
<proteinExistence type="predicted"/>
<dbReference type="Proteomes" id="UP000179243">
    <property type="component" value="Unassembled WGS sequence"/>
</dbReference>
<reference evidence="1 2" key="1">
    <citation type="journal article" date="2016" name="Nat. Commun.">
        <title>Thousands of microbial genomes shed light on interconnected biogeochemical processes in an aquifer system.</title>
        <authorList>
            <person name="Anantharaman K."/>
            <person name="Brown C.T."/>
            <person name="Hug L.A."/>
            <person name="Sharon I."/>
            <person name="Castelle C.J."/>
            <person name="Probst A.J."/>
            <person name="Thomas B.C."/>
            <person name="Singh A."/>
            <person name="Wilkins M.J."/>
            <person name="Karaoz U."/>
            <person name="Brodie E.L."/>
            <person name="Williams K.H."/>
            <person name="Hubbard S.S."/>
            <person name="Banfield J.F."/>
        </authorList>
    </citation>
    <scope>NUCLEOTIDE SEQUENCE [LARGE SCALE GENOMIC DNA]</scope>
</reference>
<protein>
    <recommendedName>
        <fullName evidence="3">Flagellar biosynthesis protein FlhB</fullName>
    </recommendedName>
</protein>
<accession>A0A1F7FLR4</accession>
<dbReference type="Pfam" id="PF01312">
    <property type="entry name" value="Bac_export_2"/>
    <property type="match status" value="1"/>
</dbReference>
<dbReference type="EMBL" id="MFYX01000001">
    <property type="protein sequence ID" value="OGK07634.1"/>
    <property type="molecule type" value="Genomic_DNA"/>
</dbReference>
<dbReference type="Gene3D" id="3.40.1690.10">
    <property type="entry name" value="secretion proteins EscU"/>
    <property type="match status" value="1"/>
</dbReference>
<dbReference type="GO" id="GO:0005886">
    <property type="term" value="C:plasma membrane"/>
    <property type="evidence" value="ECO:0007669"/>
    <property type="project" value="TreeGrafter"/>
</dbReference>
<dbReference type="AlphaFoldDB" id="A0A1F7FLR4"/>
<organism evidence="1 2">
    <name type="scientific">Candidatus Raymondbacteria bacterium RIFOXYD12_FULL_49_13</name>
    <dbReference type="NCBI Taxonomy" id="1817890"/>
    <lineage>
        <taxon>Bacteria</taxon>
        <taxon>Raymondiibacteriota</taxon>
    </lineage>
</organism>